<dbReference type="RefSeq" id="WP_270075634.1">
    <property type="nucleotide sequence ID" value="NZ_CP115174.1"/>
</dbReference>
<proteinExistence type="predicted"/>
<dbReference type="Proteomes" id="UP001210865">
    <property type="component" value="Chromosome"/>
</dbReference>
<reference evidence="2 3" key="1">
    <citation type="submission" date="2022-12" db="EMBL/GenBank/DDBJ databases">
        <title>Sphingomonas abieness sp. nov., an endophytic bacterium isolated from Abies koreana.</title>
        <authorList>
            <person name="Jiang L."/>
            <person name="Lee J."/>
        </authorList>
    </citation>
    <scope>NUCLEOTIDE SEQUENCE [LARGE SCALE GENOMIC DNA]</scope>
    <source>
        <strain evidence="3">PAMB 00755</strain>
    </source>
</reference>
<evidence type="ECO:0000313" key="2">
    <source>
        <dbReference type="EMBL" id="WBO20984.1"/>
    </source>
</evidence>
<dbReference type="Pfam" id="PF07157">
    <property type="entry name" value="DNA_circ_N"/>
    <property type="match status" value="1"/>
</dbReference>
<protein>
    <submittedName>
        <fullName evidence="2">DNA circularization N-terminal domain-containing protein</fullName>
    </submittedName>
</protein>
<feature type="domain" description="DNA circulation N-terminal" evidence="1">
    <location>
        <begin position="8"/>
        <end position="100"/>
    </location>
</feature>
<accession>A0ABY7NM38</accession>
<evidence type="ECO:0000313" key="3">
    <source>
        <dbReference type="Proteomes" id="UP001210865"/>
    </source>
</evidence>
<sequence>MTLFAEDLLPASFRGVPFAVTGSATATGRRSALHVYPGRDEPWAEDMGRAPRRFRLRGFLVTDDLTYAGGPIALQRALLTAAAEKKGSGTLIHPTLGVLSVNCPDFSISEDLDAGRYSEVEFEFVESGKKSFPSLLTSGTGLLSASALCNVALAVDGARLIAAASAGGGTRDDATLAGATWSAQISASGADATALYRLAAQLPGTYGRYAGGGNSGFAGTRTSPYSASTTVDDLVAIASVDRATIATAASTLAAAIIDADLSSDATIAAAVVALVAALADACADPADTLRLLENLVDYTPTAAFAGSAMGEAIAGMFRRAAAAALVTAVGSYQPTSADDAAAVMQQLAQLLDDLAVDAADAGDDDSYDALRDARVAIVQDLRARGASLAQVTTFTIGQSMPALILAQRLYRDPSRADQLVTIVDPIHPLFMPTTFDALAS</sequence>
<dbReference type="InterPro" id="IPR009826">
    <property type="entry name" value="DNA_circ_N"/>
</dbReference>
<organism evidence="2 3">
    <name type="scientific">Sphingomonas abietis</name>
    <dbReference type="NCBI Taxonomy" id="3012344"/>
    <lineage>
        <taxon>Bacteria</taxon>
        <taxon>Pseudomonadati</taxon>
        <taxon>Pseudomonadota</taxon>
        <taxon>Alphaproteobacteria</taxon>
        <taxon>Sphingomonadales</taxon>
        <taxon>Sphingomonadaceae</taxon>
        <taxon>Sphingomonas</taxon>
    </lineage>
</organism>
<evidence type="ECO:0000259" key="1">
    <source>
        <dbReference type="Pfam" id="PF07157"/>
    </source>
</evidence>
<keyword evidence="3" id="KW-1185">Reference proteome</keyword>
<dbReference type="EMBL" id="CP115174">
    <property type="protein sequence ID" value="WBO20984.1"/>
    <property type="molecule type" value="Genomic_DNA"/>
</dbReference>
<gene>
    <name evidence="2" type="ORF">PBT88_12285</name>
</gene>
<name>A0ABY7NM38_9SPHN</name>